<feature type="non-terminal residue" evidence="4">
    <location>
        <position position="1"/>
    </location>
</feature>
<gene>
    <name evidence="4" type="ORF">J0S82_015273</name>
</gene>
<evidence type="ECO:0000259" key="3">
    <source>
        <dbReference type="Pfam" id="PF00364"/>
    </source>
</evidence>
<dbReference type="CDD" id="cd06850">
    <property type="entry name" value="biotinyl_domain"/>
    <property type="match status" value="1"/>
</dbReference>
<feature type="region of interest" description="Disordered" evidence="2">
    <location>
        <begin position="365"/>
        <end position="478"/>
    </location>
</feature>
<dbReference type="InterPro" id="IPR050856">
    <property type="entry name" value="Biotin_carboxylase_complex"/>
</dbReference>
<dbReference type="Proteomes" id="UP000700334">
    <property type="component" value="Unassembled WGS sequence"/>
</dbReference>
<feature type="compositionally biased region" description="Polar residues" evidence="2">
    <location>
        <begin position="69"/>
        <end position="78"/>
    </location>
</feature>
<dbReference type="PANTHER" id="PTHR18866">
    <property type="entry name" value="CARBOXYLASE:PYRUVATE/ACETYL-COA/PROPIONYL-COA CARBOXYLASE"/>
    <property type="match status" value="1"/>
</dbReference>
<feature type="region of interest" description="Disordered" evidence="2">
    <location>
        <begin position="764"/>
        <end position="789"/>
    </location>
</feature>
<feature type="region of interest" description="Disordered" evidence="2">
    <location>
        <begin position="232"/>
        <end position="253"/>
    </location>
</feature>
<sequence length="789" mass="84085">LSGKEELEARARRPRQDILKPRQSPWKGRRTGNAEGKASGGRQAGHHLDVRQGAVVRQLQRPEIETPWRSDQPSNDHSGVSPRARAGSHEPASRQGHGRERAEPKHAAPVTSLEQPSCSSSLRAAPPEVAAPGSASPGKHPGPAQASPALVLRRRILSLNFDSHLGVKLCKTKQIGKKRAVLRPEHGQAETAGEVSEGSLRRHLLLVLMGLLLQGRQTPTLRLCSWDSYGGRSPTGRGRAGRQTSPGGRGPALPRALPGCWGRALQLSRPLLAQVDFDRGKKLLFALSFHLRMVSFTNWQTLVCLDTKHTLGSEEDARMLLFNLSWGPSAGSPRGRFAVPALAVGLGRAHCSPLDRRPLDRRSLWTAGPWTEGPSGQNVPLDRRPLWTGGPPGQEAPLDRRPPWTEGPSGQKAPGQKAPLDRRPWTEGPWTEGPSGQEALDRRPLDRRSLWTEGPSGQEALDRRPLWTGGSGQKAPHTEVPLLRSTGASCHDSLRRFRIPAARLGANEAAECHPGELRPLELQVVPASPGTRPPTTSSCFCSDRPNAGWGPAPREGGSGPCPLLPSSSGHLPLQARLRGATRRGASGTGPSGWARVGAPLLLGQQDARPVSACPGHVLAVERSHVRLAGRRSQPPAGRPLCAGAPAAAACCHLLAPAGVATSLADLAPGIAVTRPYKVHVFTKVAAELSKFMPEKVAEDTSSVLRSPMPGVVVAVAVKPGDTVAEGQEICVIEAMKMQNSMTAGKTGKPAGPVMGRRTSSLGLLAQPEEAGGGWRSSPPTTRMLRRVRP</sequence>
<dbReference type="InterPro" id="IPR000089">
    <property type="entry name" value="Biotin_lipoyl"/>
</dbReference>
<organism evidence="4 5">
    <name type="scientific">Galemys pyrenaicus</name>
    <name type="common">Iberian desman</name>
    <name type="synonym">Pyrenean desman</name>
    <dbReference type="NCBI Taxonomy" id="202257"/>
    <lineage>
        <taxon>Eukaryota</taxon>
        <taxon>Metazoa</taxon>
        <taxon>Chordata</taxon>
        <taxon>Craniata</taxon>
        <taxon>Vertebrata</taxon>
        <taxon>Euteleostomi</taxon>
        <taxon>Mammalia</taxon>
        <taxon>Eutheria</taxon>
        <taxon>Laurasiatheria</taxon>
        <taxon>Eulipotyphla</taxon>
        <taxon>Talpidae</taxon>
        <taxon>Galemys</taxon>
    </lineage>
</organism>
<feature type="domain" description="Lipoyl-binding" evidence="3">
    <location>
        <begin position="703"/>
        <end position="748"/>
    </location>
</feature>
<keyword evidence="1" id="KW-0092">Biotin</keyword>
<dbReference type="PROSITE" id="PS00188">
    <property type="entry name" value="BIOTIN"/>
    <property type="match status" value="1"/>
</dbReference>
<dbReference type="InterPro" id="IPR001882">
    <property type="entry name" value="Biotin_BS"/>
</dbReference>
<evidence type="ECO:0000313" key="4">
    <source>
        <dbReference type="EMBL" id="KAG8516991.1"/>
    </source>
</evidence>
<name>A0A8J6ACP9_GALPY</name>
<feature type="region of interest" description="Disordered" evidence="2">
    <location>
        <begin position="1"/>
        <end position="145"/>
    </location>
</feature>
<dbReference type="Pfam" id="PF00364">
    <property type="entry name" value="Biotin_lipoyl"/>
    <property type="match status" value="1"/>
</dbReference>
<evidence type="ECO:0000256" key="1">
    <source>
        <dbReference type="ARBA" id="ARBA00023267"/>
    </source>
</evidence>
<feature type="compositionally biased region" description="Basic and acidic residues" evidence="2">
    <location>
        <begin position="87"/>
        <end position="106"/>
    </location>
</feature>
<reference evidence="4" key="1">
    <citation type="journal article" date="2021" name="Evol. Appl.">
        <title>The genome of the Pyrenean desman and the effects of bottlenecks and inbreeding on the genomic landscape of an endangered species.</title>
        <authorList>
            <person name="Escoda L."/>
            <person name="Castresana J."/>
        </authorList>
    </citation>
    <scope>NUCLEOTIDE SEQUENCE</scope>
    <source>
        <strain evidence="4">IBE-C5619</strain>
    </source>
</reference>
<evidence type="ECO:0000256" key="2">
    <source>
        <dbReference type="SAM" id="MobiDB-lite"/>
    </source>
</evidence>
<feature type="compositionally biased region" description="Basic and acidic residues" evidence="2">
    <location>
        <begin position="439"/>
        <end position="450"/>
    </location>
</feature>
<evidence type="ECO:0000313" key="5">
    <source>
        <dbReference type="Proteomes" id="UP000700334"/>
    </source>
</evidence>
<dbReference type="GO" id="GO:0005739">
    <property type="term" value="C:mitochondrion"/>
    <property type="evidence" value="ECO:0007669"/>
    <property type="project" value="TreeGrafter"/>
</dbReference>
<dbReference type="GO" id="GO:0004658">
    <property type="term" value="F:propionyl-CoA carboxylase activity"/>
    <property type="evidence" value="ECO:0007669"/>
    <property type="project" value="TreeGrafter"/>
</dbReference>
<dbReference type="AlphaFoldDB" id="A0A8J6ACP9"/>
<dbReference type="Gene3D" id="2.40.50.100">
    <property type="match status" value="1"/>
</dbReference>
<protein>
    <submittedName>
        <fullName evidence="4">Propionyl-CoA carboxylase alpha chain, mitochondrial</fullName>
    </submittedName>
</protein>
<dbReference type="EMBL" id="JAGFMF010011662">
    <property type="protein sequence ID" value="KAG8516991.1"/>
    <property type="molecule type" value="Genomic_DNA"/>
</dbReference>
<dbReference type="PANTHER" id="PTHR18866:SF33">
    <property type="entry name" value="METHYLCROTONOYL-COA CARBOXYLASE SUBUNIT ALPHA, MITOCHONDRIAL-RELATED"/>
    <property type="match status" value="1"/>
</dbReference>
<feature type="compositionally biased region" description="Polar residues" evidence="2">
    <location>
        <begin position="112"/>
        <end position="122"/>
    </location>
</feature>
<dbReference type="SUPFAM" id="SSF51230">
    <property type="entry name" value="Single hybrid motif"/>
    <property type="match status" value="1"/>
</dbReference>
<keyword evidence="5" id="KW-1185">Reference proteome</keyword>
<dbReference type="InterPro" id="IPR011053">
    <property type="entry name" value="Single_hybrid_motif"/>
</dbReference>
<feature type="compositionally biased region" description="Basic and acidic residues" evidence="2">
    <location>
        <begin position="1"/>
        <end position="20"/>
    </location>
</feature>
<dbReference type="OrthoDB" id="196847at2759"/>
<comment type="caution">
    <text evidence="4">The sequence shown here is derived from an EMBL/GenBank/DDBJ whole genome shotgun (WGS) entry which is preliminary data.</text>
</comment>
<proteinExistence type="predicted"/>
<accession>A0A8J6ACP9</accession>